<keyword evidence="2" id="KW-0611">Plant defense</keyword>
<sequence length="215" mass="24937">MIQGKKYLLVLDDIWNESEQKWFELKNLLMGGARGSKIMITKRDSTLAVEISNMTSLITLKGLSESNSWSLFKKVAFVDGIEPANPKLIQLGKEILVKCGGVPLVIRHIGRLLYIQKSEEEWISFKNNQLLEVIRQDQDMMSTLKLSYNHLPSNLKQCFAYSCLLLKYRLIHKDELIQQWLAQGFVQSLNGSKSMEDIGNKYFMELCWRSFYENF</sequence>
<dbReference type="Gene3D" id="3.40.50.300">
    <property type="entry name" value="P-loop containing nucleotide triphosphate hydrolases"/>
    <property type="match status" value="1"/>
</dbReference>
<organism evidence="5 6">
    <name type="scientific">Citrullus colocynthis</name>
    <name type="common">colocynth</name>
    <dbReference type="NCBI Taxonomy" id="252529"/>
    <lineage>
        <taxon>Eukaryota</taxon>
        <taxon>Viridiplantae</taxon>
        <taxon>Streptophyta</taxon>
        <taxon>Embryophyta</taxon>
        <taxon>Tracheophyta</taxon>
        <taxon>Spermatophyta</taxon>
        <taxon>Magnoliopsida</taxon>
        <taxon>eudicotyledons</taxon>
        <taxon>Gunneridae</taxon>
        <taxon>Pentapetalae</taxon>
        <taxon>rosids</taxon>
        <taxon>fabids</taxon>
        <taxon>Cucurbitales</taxon>
        <taxon>Cucurbitaceae</taxon>
        <taxon>Benincaseae</taxon>
        <taxon>Citrullus</taxon>
    </lineage>
</organism>
<dbReference type="Pfam" id="PF00931">
    <property type="entry name" value="NB-ARC"/>
    <property type="match status" value="1"/>
</dbReference>
<dbReference type="InterPro" id="IPR042197">
    <property type="entry name" value="Apaf_helical"/>
</dbReference>
<feature type="domain" description="Disease resistance protein winged helix" evidence="4">
    <location>
        <begin position="170"/>
        <end position="213"/>
    </location>
</feature>
<dbReference type="PANTHER" id="PTHR23155:SF1211">
    <property type="entry name" value="OS09G0313500 PROTEIN"/>
    <property type="match status" value="1"/>
</dbReference>
<dbReference type="Proteomes" id="UP001642487">
    <property type="component" value="Chromosome 1"/>
</dbReference>
<name>A0ABP0XRF4_9ROSI</name>
<feature type="domain" description="NB-ARC" evidence="3">
    <location>
        <begin position="2"/>
        <end position="77"/>
    </location>
</feature>
<keyword evidence="6" id="KW-1185">Reference proteome</keyword>
<reference evidence="5 6" key="1">
    <citation type="submission" date="2024-03" db="EMBL/GenBank/DDBJ databases">
        <authorList>
            <person name="Gkanogiannis A."/>
            <person name="Becerra Lopez-Lavalle L."/>
        </authorList>
    </citation>
    <scope>NUCLEOTIDE SEQUENCE [LARGE SCALE GENOMIC DNA]</scope>
</reference>
<evidence type="ECO:0000313" key="5">
    <source>
        <dbReference type="EMBL" id="CAK9310287.1"/>
    </source>
</evidence>
<evidence type="ECO:0008006" key="7">
    <source>
        <dbReference type="Google" id="ProtNLM"/>
    </source>
</evidence>
<evidence type="ECO:0000259" key="4">
    <source>
        <dbReference type="Pfam" id="PF23559"/>
    </source>
</evidence>
<accession>A0ABP0XRF4</accession>
<dbReference type="Gene3D" id="1.10.8.430">
    <property type="entry name" value="Helical domain of apoptotic protease-activating factors"/>
    <property type="match status" value="1"/>
</dbReference>
<evidence type="ECO:0000256" key="2">
    <source>
        <dbReference type="ARBA" id="ARBA00022821"/>
    </source>
</evidence>
<dbReference type="PANTHER" id="PTHR23155">
    <property type="entry name" value="DISEASE RESISTANCE PROTEIN RP"/>
    <property type="match status" value="1"/>
</dbReference>
<dbReference type="EMBL" id="OZ021735">
    <property type="protein sequence ID" value="CAK9310287.1"/>
    <property type="molecule type" value="Genomic_DNA"/>
</dbReference>
<dbReference type="InterPro" id="IPR002182">
    <property type="entry name" value="NB-ARC"/>
</dbReference>
<dbReference type="InterPro" id="IPR027417">
    <property type="entry name" value="P-loop_NTPase"/>
</dbReference>
<evidence type="ECO:0000313" key="6">
    <source>
        <dbReference type="Proteomes" id="UP001642487"/>
    </source>
</evidence>
<protein>
    <recommendedName>
        <fullName evidence="7">NB-ARC domain-containing protein</fullName>
    </recommendedName>
</protein>
<gene>
    <name evidence="5" type="ORF">CITCOLO1_LOCUS1905</name>
</gene>
<dbReference type="PRINTS" id="PR00364">
    <property type="entry name" value="DISEASERSIST"/>
</dbReference>
<evidence type="ECO:0000256" key="1">
    <source>
        <dbReference type="ARBA" id="ARBA00022737"/>
    </source>
</evidence>
<dbReference type="InterPro" id="IPR058922">
    <property type="entry name" value="WHD_DRP"/>
</dbReference>
<dbReference type="Pfam" id="PF23559">
    <property type="entry name" value="WHD_DRP"/>
    <property type="match status" value="1"/>
</dbReference>
<dbReference type="SUPFAM" id="SSF52540">
    <property type="entry name" value="P-loop containing nucleoside triphosphate hydrolases"/>
    <property type="match status" value="1"/>
</dbReference>
<keyword evidence="1" id="KW-0677">Repeat</keyword>
<proteinExistence type="predicted"/>
<dbReference type="InterPro" id="IPR044974">
    <property type="entry name" value="Disease_R_plants"/>
</dbReference>
<evidence type="ECO:0000259" key="3">
    <source>
        <dbReference type="Pfam" id="PF00931"/>
    </source>
</evidence>